<evidence type="ECO:0000313" key="3">
    <source>
        <dbReference type="Proteomes" id="UP000052268"/>
    </source>
</evidence>
<reference evidence="2 3" key="1">
    <citation type="journal article" date="2015" name="G3 (Bethesda)">
        <title>Insights into Ongoing Evolution of the Hexachlorocyclohexane Catabolic Pathway from Comparative Genomics of Ten Sphingomonadaceae Strains.</title>
        <authorList>
            <person name="Pearce S.L."/>
            <person name="Oakeshott J.G."/>
            <person name="Pandey G."/>
        </authorList>
    </citation>
    <scope>NUCLEOTIDE SEQUENCE [LARGE SCALE GENOMIC DNA]</scope>
    <source>
        <strain evidence="2 3">LL02</strain>
    </source>
</reference>
<dbReference type="InterPro" id="IPR011008">
    <property type="entry name" value="Dimeric_a/b-barrel"/>
</dbReference>
<organism evidence="2 3">
    <name type="scientific">Novosphingobium barchaimii LL02</name>
    <dbReference type="NCBI Taxonomy" id="1114963"/>
    <lineage>
        <taxon>Bacteria</taxon>
        <taxon>Pseudomonadati</taxon>
        <taxon>Pseudomonadota</taxon>
        <taxon>Alphaproteobacteria</taxon>
        <taxon>Sphingomonadales</taxon>
        <taxon>Sphingomonadaceae</taxon>
        <taxon>Novosphingobium</taxon>
    </lineage>
</organism>
<accession>A0A0J7Y957</accession>
<dbReference type="Pfam" id="PF07110">
    <property type="entry name" value="EthD"/>
    <property type="match status" value="1"/>
</dbReference>
<protein>
    <recommendedName>
        <fullName evidence="1">EthD domain-containing protein</fullName>
    </recommendedName>
</protein>
<feature type="domain" description="EthD" evidence="1">
    <location>
        <begin position="12"/>
        <end position="101"/>
    </location>
</feature>
<evidence type="ECO:0000313" key="2">
    <source>
        <dbReference type="EMBL" id="KMS60132.1"/>
    </source>
</evidence>
<dbReference type="OrthoDB" id="2613214at2"/>
<dbReference type="RefSeq" id="WP_059149573.1">
    <property type="nucleotide sequence ID" value="NZ_KQ130452.1"/>
</dbReference>
<dbReference type="GO" id="GO:0016491">
    <property type="term" value="F:oxidoreductase activity"/>
    <property type="evidence" value="ECO:0007669"/>
    <property type="project" value="InterPro"/>
</dbReference>
<dbReference type="Proteomes" id="UP000052268">
    <property type="component" value="Unassembled WGS sequence"/>
</dbReference>
<keyword evidence="3" id="KW-1185">Reference proteome</keyword>
<gene>
    <name evidence="2" type="ORF">V474_00115</name>
</gene>
<proteinExistence type="predicted"/>
<comment type="caution">
    <text evidence="2">The sequence shown here is derived from an EMBL/GenBank/DDBJ whole genome shotgun (WGS) entry which is preliminary data.</text>
</comment>
<dbReference type="PATRIC" id="fig|1114963.3.peg.20"/>
<name>A0A0J7Y957_9SPHN</name>
<dbReference type="AlphaFoldDB" id="A0A0J7Y957"/>
<sequence length="123" mass="14019">MTVTVITLLKRREGMSPQDFCAYYESNHRKIGEAVLSGYATRYVRRFLTPTDGIDQPFDYDVVMEIDFPDEATRDVCFTALGNPETLAMIVEDEERLFDRSRIRTFSVTQSASKMPPVPLAQA</sequence>
<dbReference type="InterPro" id="IPR009799">
    <property type="entry name" value="EthD_dom"/>
</dbReference>
<dbReference type="SUPFAM" id="SSF54909">
    <property type="entry name" value="Dimeric alpha+beta barrel"/>
    <property type="match status" value="1"/>
</dbReference>
<evidence type="ECO:0000259" key="1">
    <source>
        <dbReference type="Pfam" id="PF07110"/>
    </source>
</evidence>
<dbReference type="Gene3D" id="3.30.70.100">
    <property type="match status" value="1"/>
</dbReference>
<dbReference type="EMBL" id="JACU01000001">
    <property type="protein sequence ID" value="KMS60132.1"/>
    <property type="molecule type" value="Genomic_DNA"/>
</dbReference>